<accession>A0A0C3DRY7</accession>
<dbReference type="InterPro" id="IPR019337">
    <property type="entry name" value="Telomere_length_regulation_dom"/>
</dbReference>
<reference evidence="5" key="2">
    <citation type="submission" date="2015-01" db="EMBL/GenBank/DDBJ databases">
        <title>Evolutionary Origins and Diversification of the Mycorrhizal Mutualists.</title>
        <authorList>
            <consortium name="DOE Joint Genome Institute"/>
            <consortium name="Mycorrhizal Genomics Consortium"/>
            <person name="Kohler A."/>
            <person name="Kuo A."/>
            <person name="Nagy L.G."/>
            <person name="Floudas D."/>
            <person name="Copeland A."/>
            <person name="Barry K.W."/>
            <person name="Cichocki N."/>
            <person name="Veneault-Fourrey C."/>
            <person name="LaButti K."/>
            <person name="Lindquist E.A."/>
            <person name="Lipzen A."/>
            <person name="Lundell T."/>
            <person name="Morin E."/>
            <person name="Murat C."/>
            <person name="Riley R."/>
            <person name="Ohm R."/>
            <person name="Sun H."/>
            <person name="Tunlid A."/>
            <person name="Henrissat B."/>
            <person name="Grigoriev I.V."/>
            <person name="Hibbett D.S."/>
            <person name="Martin F."/>
        </authorList>
    </citation>
    <scope>NUCLEOTIDE SEQUENCE [LARGE SCALE GENOMIC DNA]</scope>
    <source>
        <strain evidence="5">Zn</strain>
    </source>
</reference>
<dbReference type="Gene3D" id="1.25.40.720">
    <property type="entry name" value="Telomere length regulation protein 2, C-terminal domain"/>
    <property type="match status" value="2"/>
</dbReference>
<dbReference type="FunFam" id="1.25.40.720:FF:000004">
    <property type="entry name" value="WGS project CABT00000000 data, contig 2.6"/>
    <property type="match status" value="1"/>
</dbReference>
<proteinExistence type="inferred from homology"/>
<dbReference type="GO" id="GO:0051083">
    <property type="term" value="P:'de novo' cotranslational protein folding"/>
    <property type="evidence" value="ECO:0007669"/>
    <property type="project" value="TreeGrafter"/>
</dbReference>
<feature type="region of interest" description="Disordered" evidence="2">
    <location>
        <begin position="512"/>
        <end position="582"/>
    </location>
</feature>
<dbReference type="InterPro" id="IPR038528">
    <property type="entry name" value="TEL2_C_sf"/>
</dbReference>
<reference evidence="4 5" key="1">
    <citation type="submission" date="2014-04" db="EMBL/GenBank/DDBJ databases">
        <authorList>
            <consortium name="DOE Joint Genome Institute"/>
            <person name="Kuo A."/>
            <person name="Martino E."/>
            <person name="Perotto S."/>
            <person name="Kohler A."/>
            <person name="Nagy L.G."/>
            <person name="Floudas D."/>
            <person name="Copeland A."/>
            <person name="Barry K.W."/>
            <person name="Cichocki N."/>
            <person name="Veneault-Fourrey C."/>
            <person name="LaButti K."/>
            <person name="Lindquist E.A."/>
            <person name="Lipzen A."/>
            <person name="Lundell T."/>
            <person name="Morin E."/>
            <person name="Murat C."/>
            <person name="Sun H."/>
            <person name="Tunlid A."/>
            <person name="Henrissat B."/>
            <person name="Grigoriev I.V."/>
            <person name="Hibbett D.S."/>
            <person name="Martin F."/>
            <person name="Nordberg H.P."/>
            <person name="Cantor M.N."/>
            <person name="Hua S.X."/>
        </authorList>
    </citation>
    <scope>NUCLEOTIDE SEQUENCE [LARGE SCALE GENOMIC DNA]</scope>
    <source>
        <strain evidence="4 5">Zn</strain>
    </source>
</reference>
<dbReference type="EMBL" id="KN832872">
    <property type="protein sequence ID" value="KIN04823.1"/>
    <property type="molecule type" value="Genomic_DNA"/>
</dbReference>
<dbReference type="HOGENOM" id="CLU_005799_0_0_1"/>
<dbReference type="Proteomes" id="UP000054321">
    <property type="component" value="Unassembled WGS sequence"/>
</dbReference>
<dbReference type="PANTHER" id="PTHR15830:SF10">
    <property type="entry name" value="TELOMERE LENGTH REGULATION PROTEIN TEL2 HOMOLOG"/>
    <property type="match status" value="1"/>
</dbReference>
<dbReference type="InParanoid" id="A0A0C3DRY7"/>
<evidence type="ECO:0000256" key="2">
    <source>
        <dbReference type="SAM" id="MobiDB-lite"/>
    </source>
</evidence>
<dbReference type="InterPro" id="IPR016024">
    <property type="entry name" value="ARM-type_fold"/>
</dbReference>
<keyword evidence="5" id="KW-1185">Reference proteome</keyword>
<dbReference type="GO" id="GO:0005829">
    <property type="term" value="C:cytosol"/>
    <property type="evidence" value="ECO:0007669"/>
    <property type="project" value="TreeGrafter"/>
</dbReference>
<dbReference type="GO" id="GO:0051879">
    <property type="term" value="F:Hsp90 protein binding"/>
    <property type="evidence" value="ECO:0007669"/>
    <property type="project" value="TreeGrafter"/>
</dbReference>
<dbReference type="InterPro" id="IPR051970">
    <property type="entry name" value="TEL2_Regulation"/>
</dbReference>
<dbReference type="AlphaFoldDB" id="A0A0C3DRY7"/>
<gene>
    <name evidence="4" type="ORF">OIDMADRAFT_114978</name>
</gene>
<dbReference type="FunFam" id="1.25.40.720:FF:000007">
    <property type="entry name" value="WGS project CABT00000000 data, contig 2.6"/>
    <property type="match status" value="1"/>
</dbReference>
<evidence type="ECO:0000259" key="3">
    <source>
        <dbReference type="Pfam" id="PF10193"/>
    </source>
</evidence>
<name>A0A0C3DRY7_OIDMZ</name>
<feature type="domain" description="Telomere length regulation protein conserved" evidence="3">
    <location>
        <begin position="590"/>
        <end position="701"/>
    </location>
</feature>
<comment type="similarity">
    <text evidence="1">Belongs to the TEL2 family.</text>
</comment>
<dbReference type="PANTHER" id="PTHR15830">
    <property type="entry name" value="TELOMERE LENGTH REGULATION PROTEIN TEL2 FAMILY MEMBER"/>
    <property type="match status" value="1"/>
</dbReference>
<sequence length="965" mass="107474">MEGWPTPVSTSYSDPGQQQEIDLVEVRKQPERSLNLAPKKATSPTEALEILRSEPDYETLISILDFLSEGTPDFDITSPSTHASQLVHVLVTDIVPHYWSILLESDNLQKTRNPARRSDLALFLSCLRSITGLNAIILSLKQATQKSREPNKNIGGGKIQDVLDRLLQVMSSLLEGDRTIRLISETIWLPSDISSKQKVIWNEFLSVVAGGRILGTCAEADDIANHLNKNIRDKHWISDGSLYCHWLAQNIIYWIRSIPLDIIKELVSVLLINHQNDPVRFEKLLSGLASFEQRNLIQSILQLISKEFFSATVMPEDSPSWWKADTEIISAAAGLINQVLGNQDLRKKQLIIWLTDASGAGVGESIAIRRASIASLASSKKDMEVIFDKCLQQFGDQLYIKHTPIMQQEVHTQVLLLSAGYFNQIAPLQLGMMMRSGAHLSAISNRLAASSPRARFLGMVVGEALSALVDKGDKVMDFKMDDMKSPEAKWYKSIVSVSDSIGPLTSLMSRPRVEVAKKSQPQAAQRSALSKTTQSSSKTVAIEEVDDCDNDDHELDEDDGKLVPYAKPDSDEEDSDEDPTLITRNKLTAPVYIRDLINYLRDTENYDKQKLALQCAASLIRRKASFGTEVSSHSEELATLLVGLQDKYEMDDFQDMRLQGMIAILISHPAEMGKWFSKTFFDGDYSLSQRAIILTTLGLGARELGGFEDSDTSEASKKPPSSFPSQTLPEAMHKLYAERPFENGAVDLLSTELSNTMIAPMATELADRLTGPSILKVRTFSSRMAVEKKRKRPIANSLAKVVAESFFFPLTGRFVTHLKAFGLSRSNVVFQPYLLVLFVKTLSLLLHASGPSTLSLPQMTSELWDLLLGLRTQSIGDITVIEAMLFGFLTILDINEDKRRLVMENGRQMLETQEWIETIFGRVGAGGSEEDERVRMLAAGCLIRIREAVEKYQALLLGDLSSFQN</sequence>
<dbReference type="STRING" id="913774.A0A0C3DRY7"/>
<evidence type="ECO:0000313" key="5">
    <source>
        <dbReference type="Proteomes" id="UP000054321"/>
    </source>
</evidence>
<dbReference type="GO" id="GO:0042162">
    <property type="term" value="F:telomeric DNA binding"/>
    <property type="evidence" value="ECO:0007669"/>
    <property type="project" value="TreeGrafter"/>
</dbReference>
<feature type="compositionally biased region" description="Polar residues" evidence="2">
    <location>
        <begin position="519"/>
        <end position="539"/>
    </location>
</feature>
<feature type="region of interest" description="Disordered" evidence="2">
    <location>
        <begin position="708"/>
        <end position="727"/>
    </location>
</feature>
<dbReference type="OrthoDB" id="10258062at2759"/>
<protein>
    <recommendedName>
        <fullName evidence="3">Telomere length regulation protein conserved domain-containing protein</fullName>
    </recommendedName>
</protein>
<feature type="compositionally biased region" description="Acidic residues" evidence="2">
    <location>
        <begin position="570"/>
        <end position="579"/>
    </location>
</feature>
<dbReference type="SUPFAM" id="SSF48371">
    <property type="entry name" value="ARM repeat"/>
    <property type="match status" value="1"/>
</dbReference>
<feature type="compositionally biased region" description="Acidic residues" evidence="2">
    <location>
        <begin position="543"/>
        <end position="559"/>
    </location>
</feature>
<evidence type="ECO:0000313" key="4">
    <source>
        <dbReference type="EMBL" id="KIN04823.1"/>
    </source>
</evidence>
<organism evidence="4 5">
    <name type="scientific">Oidiodendron maius (strain Zn)</name>
    <dbReference type="NCBI Taxonomy" id="913774"/>
    <lineage>
        <taxon>Eukaryota</taxon>
        <taxon>Fungi</taxon>
        <taxon>Dikarya</taxon>
        <taxon>Ascomycota</taxon>
        <taxon>Pezizomycotina</taxon>
        <taxon>Leotiomycetes</taxon>
        <taxon>Leotiomycetes incertae sedis</taxon>
        <taxon>Myxotrichaceae</taxon>
        <taxon>Oidiodendron</taxon>
    </lineage>
</organism>
<evidence type="ECO:0000256" key="1">
    <source>
        <dbReference type="ARBA" id="ARBA00006133"/>
    </source>
</evidence>
<dbReference type="Pfam" id="PF10193">
    <property type="entry name" value="Telomere_reg-2"/>
    <property type="match status" value="1"/>
</dbReference>